<dbReference type="PANTHER" id="PTHR46890:SF48">
    <property type="entry name" value="RNA-DIRECTED DNA POLYMERASE"/>
    <property type="match status" value="1"/>
</dbReference>
<keyword evidence="2" id="KW-0548">Nucleotidyltransferase</keyword>
<accession>A0A5B6VH82</accession>
<evidence type="ECO:0000259" key="1">
    <source>
        <dbReference type="Pfam" id="PF00078"/>
    </source>
</evidence>
<dbReference type="Proteomes" id="UP000325315">
    <property type="component" value="Unassembled WGS sequence"/>
</dbReference>
<dbReference type="GO" id="GO:0003964">
    <property type="term" value="F:RNA-directed DNA polymerase activity"/>
    <property type="evidence" value="ECO:0007669"/>
    <property type="project" value="UniProtKB-KW"/>
</dbReference>
<comment type="caution">
    <text evidence="2">The sequence shown here is derived from an EMBL/GenBank/DDBJ whole genome shotgun (WGS) entry which is preliminary data.</text>
</comment>
<gene>
    <name evidence="2" type="ORF">EPI10_014463</name>
</gene>
<dbReference type="InterPro" id="IPR052343">
    <property type="entry name" value="Retrotransposon-Effector_Assoc"/>
</dbReference>
<reference evidence="3" key="1">
    <citation type="journal article" date="2019" name="Plant Biotechnol. J.">
        <title>Genome sequencing of the Australian wild diploid species Gossypium australe highlights disease resistance and delayed gland morphogenesis.</title>
        <authorList>
            <person name="Cai Y."/>
            <person name="Cai X."/>
            <person name="Wang Q."/>
            <person name="Wang P."/>
            <person name="Zhang Y."/>
            <person name="Cai C."/>
            <person name="Xu Y."/>
            <person name="Wang K."/>
            <person name="Zhou Z."/>
            <person name="Wang C."/>
            <person name="Geng S."/>
            <person name="Li B."/>
            <person name="Dong Q."/>
            <person name="Hou Y."/>
            <person name="Wang H."/>
            <person name="Ai P."/>
            <person name="Liu Z."/>
            <person name="Yi F."/>
            <person name="Sun M."/>
            <person name="An G."/>
            <person name="Cheng J."/>
            <person name="Zhang Y."/>
            <person name="Shi Q."/>
            <person name="Xie Y."/>
            <person name="Shi X."/>
            <person name="Chang Y."/>
            <person name="Huang F."/>
            <person name="Chen Y."/>
            <person name="Hong S."/>
            <person name="Mi L."/>
            <person name="Sun Q."/>
            <person name="Zhang L."/>
            <person name="Zhou B."/>
            <person name="Peng R."/>
            <person name="Zhang X."/>
            <person name="Liu F."/>
        </authorList>
    </citation>
    <scope>NUCLEOTIDE SEQUENCE [LARGE SCALE GENOMIC DNA]</scope>
    <source>
        <strain evidence="3">cv. PA1801</strain>
    </source>
</reference>
<keyword evidence="3" id="KW-1185">Reference proteome</keyword>
<dbReference type="AlphaFoldDB" id="A0A5B6VH82"/>
<dbReference type="InterPro" id="IPR000477">
    <property type="entry name" value="RT_dom"/>
</dbReference>
<organism evidence="2 3">
    <name type="scientific">Gossypium australe</name>
    <dbReference type="NCBI Taxonomy" id="47621"/>
    <lineage>
        <taxon>Eukaryota</taxon>
        <taxon>Viridiplantae</taxon>
        <taxon>Streptophyta</taxon>
        <taxon>Embryophyta</taxon>
        <taxon>Tracheophyta</taxon>
        <taxon>Spermatophyta</taxon>
        <taxon>Magnoliopsida</taxon>
        <taxon>eudicotyledons</taxon>
        <taxon>Gunneridae</taxon>
        <taxon>Pentapetalae</taxon>
        <taxon>rosids</taxon>
        <taxon>malvids</taxon>
        <taxon>Malvales</taxon>
        <taxon>Malvaceae</taxon>
        <taxon>Malvoideae</taxon>
        <taxon>Gossypium</taxon>
    </lineage>
</organism>
<dbReference type="EMBL" id="SMMG02000006">
    <property type="protein sequence ID" value="KAA3468590.1"/>
    <property type="molecule type" value="Genomic_DNA"/>
</dbReference>
<keyword evidence="2" id="KW-0808">Transferase</keyword>
<keyword evidence="2" id="KW-0695">RNA-directed DNA polymerase</keyword>
<proteinExistence type="predicted"/>
<dbReference type="PANTHER" id="PTHR46890">
    <property type="entry name" value="NON-LTR RETROLELEMENT REVERSE TRANSCRIPTASE-LIKE PROTEIN-RELATED"/>
    <property type="match status" value="1"/>
</dbReference>
<evidence type="ECO:0000313" key="2">
    <source>
        <dbReference type="EMBL" id="KAA3468590.1"/>
    </source>
</evidence>
<dbReference type="OrthoDB" id="1934719at2759"/>
<dbReference type="Pfam" id="PF00078">
    <property type="entry name" value="RVT_1"/>
    <property type="match status" value="1"/>
</dbReference>
<evidence type="ECO:0000313" key="3">
    <source>
        <dbReference type="Proteomes" id="UP000325315"/>
    </source>
</evidence>
<sequence length="173" mass="19665">MEAIYIVMKDIGPAKATGADGLLTLFYQKYWHVVVHDVGQYCLSVLNGCNSLESISSTQIILLPKIAHSNSLLQFHPISLCTVLYKIIAKSVANRFKLVLENCSDKAQSAFVHGRLITDNMLLAYEILHEGLFALKLDMSKTYDCVEWNFLRAMMLKMGVVKWVDFYITVFHR</sequence>
<feature type="domain" description="Reverse transcriptase" evidence="1">
    <location>
        <begin position="74"/>
        <end position="161"/>
    </location>
</feature>
<name>A0A5B6VH82_9ROSI</name>
<protein>
    <submittedName>
        <fullName evidence="2">Reverse transcriptase</fullName>
    </submittedName>
</protein>